<protein>
    <submittedName>
        <fullName evidence="1">Response regulator</fullName>
    </submittedName>
</protein>
<dbReference type="Proteomes" id="UP001226091">
    <property type="component" value="Chromosome"/>
</dbReference>
<organism evidence="1 2">
    <name type="scientific">Metabacillus hrfriensis</name>
    <dbReference type="NCBI Taxonomy" id="3048891"/>
    <lineage>
        <taxon>Bacteria</taxon>
        <taxon>Bacillati</taxon>
        <taxon>Bacillota</taxon>
        <taxon>Bacilli</taxon>
        <taxon>Bacillales</taxon>
        <taxon>Bacillaceae</taxon>
        <taxon>Metabacillus</taxon>
    </lineage>
</organism>
<gene>
    <name evidence="1" type="ORF">QLQ22_20580</name>
</gene>
<keyword evidence="2" id="KW-1185">Reference proteome</keyword>
<sequence length="538" mass="61592">MMKVIIADDEIQVRRGLKMKAKWEEEGFQIAGEASNGKEALQLVEEIKADLVITDVRMPVMDGIEFARRCHRKFPHVKVIVLSGYSDFEYVRSSLVEGVKDYLLKPVAPDELAGALRRVKEEIVLEKKQLLESEKISRMVHTQLEEMKEQYLLQLVKEEWSEPFLAAERLQHLKLGFLAEEEKHVQFFTVELRASEEHSVKELWLPFRMLCKEIAEQYEGTCAYYDAGYSNMLHFLHCIDRKKPLETLSIVKKVQTYVKKYLKAETVIGMGKKVSNLTELKTGYISSLLAWSQSDPGLKSQVIDGTHHKDVFELSPDKEKKAANLIENGSLKEGRKLINDLLLEAKAGSMLSFSFAANRLLLLLESLAAKYDMDRAEINQTMWSCQQSIGELTAHEKVIEQVTEFAHRIILLVSKSRSSPNGLAIVENVRRYLDLNFANEVTLTSLSEQFHINSAYLSELFKLHVGQNFSDYLVEVRMKHACELLKDRQLKVIDIAYLTGYSNSGYFSTVFKKHAGQTPAEYRKAALNMDEIAGRERR</sequence>
<reference evidence="2" key="1">
    <citation type="journal article" date="2025" name="Aquaculture">
        <title>Assessment of the bioflocculant production and safety properties of Metabacillus hrfriensis sp. nov. based on phenotypic and whole-genome sequencing analysis.</title>
        <authorList>
            <person name="Zhang R."/>
            <person name="Zhao Z."/>
            <person name="Luo L."/>
            <person name="Wang S."/>
            <person name="Guo K."/>
            <person name="Xu W."/>
        </authorList>
    </citation>
    <scope>NUCLEOTIDE SEQUENCE [LARGE SCALE GENOMIC DNA]</scope>
    <source>
        <strain evidence="2">CT-WN-B3</strain>
    </source>
</reference>
<name>A0ACD4RA67_9BACI</name>
<proteinExistence type="predicted"/>
<dbReference type="EMBL" id="CP126116">
    <property type="protein sequence ID" value="WHZ57032.1"/>
    <property type="molecule type" value="Genomic_DNA"/>
</dbReference>
<accession>A0ACD4RA67</accession>
<evidence type="ECO:0000313" key="1">
    <source>
        <dbReference type="EMBL" id="WHZ57032.1"/>
    </source>
</evidence>
<evidence type="ECO:0000313" key="2">
    <source>
        <dbReference type="Proteomes" id="UP001226091"/>
    </source>
</evidence>